<feature type="repeat" description="WD" evidence="3">
    <location>
        <begin position="32"/>
        <end position="72"/>
    </location>
</feature>
<reference evidence="4" key="2">
    <citation type="submission" date="2022-06" db="UniProtKB">
        <authorList>
            <consortium name="EnsemblMetazoa"/>
        </authorList>
    </citation>
    <scope>IDENTIFICATION</scope>
    <source>
        <strain evidence="4">DF5081</strain>
    </source>
</reference>
<name>A0A8R1E8A2_CAEJA</name>
<dbReference type="SUPFAM" id="SSF50978">
    <property type="entry name" value="WD40 repeat-like"/>
    <property type="match status" value="1"/>
</dbReference>
<evidence type="ECO:0000256" key="3">
    <source>
        <dbReference type="PROSITE-ProRule" id="PRU00221"/>
    </source>
</evidence>
<organism evidence="4 5">
    <name type="scientific">Caenorhabditis japonica</name>
    <dbReference type="NCBI Taxonomy" id="281687"/>
    <lineage>
        <taxon>Eukaryota</taxon>
        <taxon>Metazoa</taxon>
        <taxon>Ecdysozoa</taxon>
        <taxon>Nematoda</taxon>
        <taxon>Chromadorea</taxon>
        <taxon>Rhabditida</taxon>
        <taxon>Rhabditina</taxon>
        <taxon>Rhabditomorpha</taxon>
        <taxon>Rhabditoidea</taxon>
        <taxon>Rhabditidae</taxon>
        <taxon>Peloderinae</taxon>
        <taxon>Caenorhabditis</taxon>
    </lineage>
</organism>
<feature type="repeat" description="WD" evidence="3">
    <location>
        <begin position="115"/>
        <end position="154"/>
    </location>
</feature>
<feature type="repeat" description="WD" evidence="3">
    <location>
        <begin position="73"/>
        <end position="114"/>
    </location>
</feature>
<dbReference type="GO" id="GO:0043130">
    <property type="term" value="F:ubiquitin binding"/>
    <property type="evidence" value="ECO:0007669"/>
    <property type="project" value="TreeGrafter"/>
</dbReference>
<evidence type="ECO:0000313" key="4">
    <source>
        <dbReference type="EnsemblMetazoa" id="CJA27196.1"/>
    </source>
</evidence>
<dbReference type="InterPro" id="IPR019775">
    <property type="entry name" value="WD40_repeat_CS"/>
</dbReference>
<accession>A0A8R1E8A2</accession>
<reference evidence="5" key="1">
    <citation type="submission" date="2010-08" db="EMBL/GenBank/DDBJ databases">
        <authorList>
            <consortium name="Caenorhabditis japonica Sequencing Consortium"/>
            <person name="Wilson R.K."/>
        </authorList>
    </citation>
    <scope>NUCLEOTIDE SEQUENCE [LARGE SCALE GENOMIC DNA]</scope>
    <source>
        <strain evidence="5">DF5081</strain>
    </source>
</reference>
<dbReference type="PANTHER" id="PTHR19849">
    <property type="entry name" value="PHOSPHOLIPASE A-2-ACTIVATING PROTEIN"/>
    <property type="match status" value="1"/>
</dbReference>
<dbReference type="PROSITE" id="PS00678">
    <property type="entry name" value="WD_REPEATS_1"/>
    <property type="match status" value="1"/>
</dbReference>
<protein>
    <submittedName>
        <fullName evidence="4">WD_REPEATS_REGION domain-containing protein</fullName>
    </submittedName>
</protein>
<dbReference type="PANTHER" id="PTHR19849:SF1">
    <property type="entry name" value="F-BOX_WD REPEAT-CONTAINING PROTEIN 7"/>
    <property type="match status" value="1"/>
</dbReference>
<dbReference type="Pfam" id="PF25178">
    <property type="entry name" value="Beta-prop_WDR41"/>
    <property type="match status" value="1"/>
</dbReference>
<dbReference type="Gene3D" id="2.130.10.10">
    <property type="entry name" value="YVTN repeat-like/Quinoprotein amine dehydrogenase"/>
    <property type="match status" value="1"/>
</dbReference>
<dbReference type="InterPro" id="IPR036322">
    <property type="entry name" value="WD40_repeat_dom_sf"/>
</dbReference>
<keyword evidence="1 3" id="KW-0853">WD repeat</keyword>
<dbReference type="SMART" id="SM00320">
    <property type="entry name" value="WD40"/>
    <property type="match status" value="3"/>
</dbReference>
<dbReference type="PRINTS" id="PR00320">
    <property type="entry name" value="GPROTEINBRPT"/>
</dbReference>
<dbReference type="GO" id="GO:0043161">
    <property type="term" value="P:proteasome-mediated ubiquitin-dependent protein catabolic process"/>
    <property type="evidence" value="ECO:0007669"/>
    <property type="project" value="TreeGrafter"/>
</dbReference>
<keyword evidence="2" id="KW-0677">Repeat</keyword>
<dbReference type="GO" id="GO:0010992">
    <property type="term" value="P:ubiquitin recycling"/>
    <property type="evidence" value="ECO:0007669"/>
    <property type="project" value="TreeGrafter"/>
</dbReference>
<dbReference type="EnsemblMetazoa" id="CJA27196.1">
    <property type="protein sequence ID" value="CJA27196.1"/>
    <property type="gene ID" value="WBGene00182768"/>
</dbReference>
<dbReference type="InterPro" id="IPR001680">
    <property type="entry name" value="WD40_rpt"/>
</dbReference>
<keyword evidence="5" id="KW-1185">Reference proteome</keyword>
<dbReference type="InterPro" id="IPR020472">
    <property type="entry name" value="WD40_PAC1"/>
</dbReference>
<dbReference type="Proteomes" id="UP000005237">
    <property type="component" value="Unassembled WGS sequence"/>
</dbReference>
<sequence length="161" mass="18042">MYHRAQDKSRYLRADKIEKNWHSNPIMGSAVLKGHEDHVITCMQIHEDLLVTGSDDNTLKVWSLDKGEIKFTLVGHTGGVWTSQISQCGRFIVSGSTDRTVKVWSTTNGRLLHTLQGHTSTVRCMAMAHTLLVTGSRDTTLRIWNVENGRHLCTLLGHHAA</sequence>
<evidence type="ECO:0000256" key="2">
    <source>
        <dbReference type="ARBA" id="ARBA00022737"/>
    </source>
</evidence>
<dbReference type="GO" id="GO:0005634">
    <property type="term" value="C:nucleus"/>
    <property type="evidence" value="ECO:0007669"/>
    <property type="project" value="TreeGrafter"/>
</dbReference>
<dbReference type="PROSITE" id="PS50294">
    <property type="entry name" value="WD_REPEATS_REGION"/>
    <property type="match status" value="3"/>
</dbReference>
<dbReference type="AlphaFoldDB" id="A0A8R1E8A2"/>
<dbReference type="InterPro" id="IPR015943">
    <property type="entry name" value="WD40/YVTN_repeat-like_dom_sf"/>
</dbReference>
<evidence type="ECO:0000313" key="5">
    <source>
        <dbReference type="Proteomes" id="UP000005237"/>
    </source>
</evidence>
<dbReference type="PROSITE" id="PS50082">
    <property type="entry name" value="WD_REPEATS_2"/>
    <property type="match status" value="3"/>
</dbReference>
<dbReference type="GO" id="GO:0005737">
    <property type="term" value="C:cytoplasm"/>
    <property type="evidence" value="ECO:0007669"/>
    <property type="project" value="TreeGrafter"/>
</dbReference>
<dbReference type="InterPro" id="IPR040102">
    <property type="entry name" value="WDR41"/>
</dbReference>
<proteinExistence type="predicted"/>
<evidence type="ECO:0000256" key="1">
    <source>
        <dbReference type="ARBA" id="ARBA00022574"/>
    </source>
</evidence>